<dbReference type="GO" id="GO:0042645">
    <property type="term" value="C:mitochondrial nucleoid"/>
    <property type="evidence" value="ECO:0007669"/>
    <property type="project" value="TreeGrafter"/>
</dbReference>
<evidence type="ECO:0000313" key="2">
    <source>
        <dbReference type="RefSeq" id="XP_016926880.4"/>
    </source>
</evidence>
<dbReference type="GeneID" id="108007670"/>
<dbReference type="AlphaFoldDB" id="A0AB39Z1P0"/>
<dbReference type="PANTHER" id="PTHR21053">
    <property type="entry name" value="TRANSCRIPTION ELONGATION FACTOR, MITOCHONDRIAL"/>
    <property type="match status" value="1"/>
</dbReference>
<dbReference type="RefSeq" id="XP_016926880.4">
    <property type="nucleotide sequence ID" value="XM_017071391.4"/>
</dbReference>
<proteinExistence type="predicted"/>
<dbReference type="GO" id="GO:0003746">
    <property type="term" value="F:translation elongation factor activity"/>
    <property type="evidence" value="ECO:0007669"/>
    <property type="project" value="UniProtKB-KW"/>
</dbReference>
<dbReference type="GO" id="GO:0030337">
    <property type="term" value="F:DNA polymerase processivity factor activity"/>
    <property type="evidence" value="ECO:0007669"/>
    <property type="project" value="TreeGrafter"/>
</dbReference>
<reference evidence="2" key="1">
    <citation type="submission" date="2025-08" db="UniProtKB">
        <authorList>
            <consortium name="RefSeq"/>
        </authorList>
    </citation>
    <scope>IDENTIFICATION</scope>
</reference>
<protein>
    <submittedName>
        <fullName evidence="2">Transcription elongation factor, mitochondrial</fullName>
    </submittedName>
</protein>
<sequence length="378" mass="42181">MLCTRSSLALTSRCLRLSSTQQHKTGQPGNDQDTNLLPAYSENERRKILLTMNETGTNEMISYDITKARATKLHNWKIRHGPLQELSDILYVEGFGLKAATKFFKSVLAPVDSGIIVPEKKSKAARVAPFITPSMDEAQRQRIASAVGVRIGVTSVSWARLEIASSDAPCLLTHWHHHELNDKKLHLSELCRRCLYVSHQIPQADCYVLESPQMAQASSNPGSTDQQNVNIQKAQVAAIMSYSLMARSDADENKANNLYYMRRFLSARLFNHLVGTERVSSEDTILAMMRSHCNVEHQLPGTESPLSLRQQVHFPADLRLIFAQQERYQRELLGQAFLLSLAFTRLVLLQDAQSIARVTRNAKSSASSETACGASASQ</sequence>
<evidence type="ECO:0000313" key="1">
    <source>
        <dbReference type="Proteomes" id="UP001652628"/>
    </source>
</evidence>
<name>A0AB39Z1P0_DROSZ</name>
<dbReference type="Proteomes" id="UP001652628">
    <property type="component" value="Chromosome 3"/>
</dbReference>
<gene>
    <name evidence="2" type="primary">LOC108007670</name>
</gene>
<dbReference type="GO" id="GO:0006392">
    <property type="term" value="P:transcription elongation by mitochondrial RNA polymerase"/>
    <property type="evidence" value="ECO:0007669"/>
    <property type="project" value="InterPro"/>
</dbReference>
<organism evidence="1 2">
    <name type="scientific">Drosophila suzukii</name>
    <name type="common">Spotted-wing drosophila fruit fly</name>
    <dbReference type="NCBI Taxonomy" id="28584"/>
    <lineage>
        <taxon>Eukaryota</taxon>
        <taxon>Metazoa</taxon>
        <taxon>Ecdysozoa</taxon>
        <taxon>Arthropoda</taxon>
        <taxon>Hexapoda</taxon>
        <taxon>Insecta</taxon>
        <taxon>Pterygota</taxon>
        <taxon>Neoptera</taxon>
        <taxon>Endopterygota</taxon>
        <taxon>Diptera</taxon>
        <taxon>Brachycera</taxon>
        <taxon>Muscomorpha</taxon>
        <taxon>Ephydroidea</taxon>
        <taxon>Drosophilidae</taxon>
        <taxon>Drosophila</taxon>
        <taxon>Sophophora</taxon>
    </lineage>
</organism>
<keyword evidence="2" id="KW-0648">Protein biosynthesis</keyword>
<accession>A0AB39Z1P0</accession>
<keyword evidence="2" id="KW-0251">Elongation factor</keyword>
<dbReference type="InterPro" id="IPR039150">
    <property type="entry name" value="TEFM"/>
</dbReference>
<dbReference type="PANTHER" id="PTHR21053:SF2">
    <property type="entry name" value="TRANSCRIPTION ELONGATION FACTOR, MITOCHONDRIAL"/>
    <property type="match status" value="1"/>
</dbReference>
<keyword evidence="1" id="KW-1185">Reference proteome</keyword>